<feature type="domain" description="RagB/SusD" evidence="6">
    <location>
        <begin position="349"/>
        <end position="480"/>
    </location>
</feature>
<comment type="subcellular location">
    <subcellularLocation>
        <location evidence="1">Cell outer membrane</location>
    </subcellularLocation>
</comment>
<dbReference type="InterPro" id="IPR012944">
    <property type="entry name" value="SusD_RagB_dom"/>
</dbReference>
<evidence type="ECO:0000256" key="2">
    <source>
        <dbReference type="ARBA" id="ARBA00006275"/>
    </source>
</evidence>
<evidence type="ECO:0000259" key="6">
    <source>
        <dbReference type="Pfam" id="PF07980"/>
    </source>
</evidence>
<dbReference type="InterPro" id="IPR011990">
    <property type="entry name" value="TPR-like_helical_dom_sf"/>
</dbReference>
<dbReference type="PROSITE" id="PS51257">
    <property type="entry name" value="PROKAR_LIPOPROTEIN"/>
    <property type="match status" value="1"/>
</dbReference>
<name>A0ABY6J6M6_9BACT</name>
<evidence type="ECO:0000256" key="5">
    <source>
        <dbReference type="ARBA" id="ARBA00023237"/>
    </source>
</evidence>
<protein>
    <submittedName>
        <fullName evidence="8">RagB/SusD family nutrient uptake outer membrane protein</fullName>
    </submittedName>
</protein>
<accession>A0ABY6J6M6</accession>
<evidence type="ECO:0000313" key="9">
    <source>
        <dbReference type="Proteomes" id="UP001162741"/>
    </source>
</evidence>
<evidence type="ECO:0000259" key="7">
    <source>
        <dbReference type="Pfam" id="PF14322"/>
    </source>
</evidence>
<keyword evidence="5" id="KW-0998">Cell outer membrane</keyword>
<gene>
    <name evidence="8" type="ORF">MKQ68_08675</name>
</gene>
<dbReference type="Gene3D" id="1.25.40.390">
    <property type="match status" value="1"/>
</dbReference>
<comment type="similarity">
    <text evidence="2">Belongs to the SusD family.</text>
</comment>
<evidence type="ECO:0000313" key="8">
    <source>
        <dbReference type="EMBL" id="UYQ95170.1"/>
    </source>
</evidence>
<dbReference type="Proteomes" id="UP001162741">
    <property type="component" value="Chromosome"/>
</dbReference>
<keyword evidence="3" id="KW-0732">Signal</keyword>
<dbReference type="EMBL" id="CP107006">
    <property type="protein sequence ID" value="UYQ95170.1"/>
    <property type="molecule type" value="Genomic_DNA"/>
</dbReference>
<dbReference type="Pfam" id="PF07980">
    <property type="entry name" value="SusD_RagB"/>
    <property type="match status" value="1"/>
</dbReference>
<evidence type="ECO:0000256" key="4">
    <source>
        <dbReference type="ARBA" id="ARBA00023136"/>
    </source>
</evidence>
<proteinExistence type="inferred from homology"/>
<evidence type="ECO:0000256" key="3">
    <source>
        <dbReference type="ARBA" id="ARBA00022729"/>
    </source>
</evidence>
<organism evidence="8 9">
    <name type="scientific">Chitinophaga horti</name>
    <dbReference type="NCBI Taxonomy" id="2920382"/>
    <lineage>
        <taxon>Bacteria</taxon>
        <taxon>Pseudomonadati</taxon>
        <taxon>Bacteroidota</taxon>
        <taxon>Chitinophagia</taxon>
        <taxon>Chitinophagales</taxon>
        <taxon>Chitinophagaceae</taxon>
        <taxon>Chitinophaga</taxon>
    </lineage>
</organism>
<sequence length="480" mass="53144">MKKTHGWLLALMFLATACHDNVTDINPENRINAGLVFSSPEKMNQAVLGCYNSLQAGDMLQARALVLADVMGEDVVNRSNNFGALARYDALSSNAMAARTWQAGYKAIADANRVIDGIRNNADKTIPVQAERWIAEAKFVRAVAHFYLVNLYAQSYGFTTDASHPGIPIMTQAFYSNDPAANKPRSPVKQVYDQIITDLKDALDTLPTNHATTYMDKTRATKAAAAAMLSRVYLYKYDYTNAKAMAWAVINKDYGDFILNVQPSMTYGANNYLTKESIFSIPSKAGDFEAGYTLTANYTTNVDLGISPDFLSSATNPWLAADDKRRTQLIGLHAGQQVMVSLKYRDVADWAPIIRYAEVLLNFAEAAAHLSTTADADAVVRLNEVRNRSRVSGQSYTNGSFATQALLLDAILAERRIELAFEGHRLFDLNRLKRSIQNKRDFDYNTFVTTQAYGADKRILPIPLAEMEKSGGVLEKNPGY</sequence>
<dbReference type="CDD" id="cd08977">
    <property type="entry name" value="SusD"/>
    <property type="match status" value="1"/>
</dbReference>
<dbReference type="Pfam" id="PF14322">
    <property type="entry name" value="SusD-like_3"/>
    <property type="match status" value="1"/>
</dbReference>
<reference evidence="8" key="1">
    <citation type="submission" date="2022-10" db="EMBL/GenBank/DDBJ databases">
        <title>Chitinophaga sp. nov., isolated from soil.</title>
        <authorList>
            <person name="Jeon C.O."/>
        </authorList>
    </citation>
    <scope>NUCLEOTIDE SEQUENCE</scope>
    <source>
        <strain evidence="8">R8</strain>
    </source>
</reference>
<keyword evidence="9" id="KW-1185">Reference proteome</keyword>
<keyword evidence="4" id="KW-0472">Membrane</keyword>
<dbReference type="InterPro" id="IPR033985">
    <property type="entry name" value="SusD-like_N"/>
</dbReference>
<dbReference type="SUPFAM" id="SSF48452">
    <property type="entry name" value="TPR-like"/>
    <property type="match status" value="1"/>
</dbReference>
<dbReference type="RefSeq" id="WP_264282949.1">
    <property type="nucleotide sequence ID" value="NZ_CP107006.1"/>
</dbReference>
<evidence type="ECO:0000256" key="1">
    <source>
        <dbReference type="ARBA" id="ARBA00004442"/>
    </source>
</evidence>
<feature type="domain" description="SusD-like N-terminal" evidence="7">
    <location>
        <begin position="36"/>
        <end position="234"/>
    </location>
</feature>